<dbReference type="PANTHER" id="PTHR30629">
    <property type="entry name" value="PROPHAGE INTEGRASE"/>
    <property type="match status" value="1"/>
</dbReference>
<dbReference type="InterPro" id="IPR050808">
    <property type="entry name" value="Phage_Integrase"/>
</dbReference>
<gene>
    <name evidence="8" type="ORF">SAMN05660330_03256</name>
</gene>
<keyword evidence="3 5" id="KW-0238">DNA-binding</keyword>
<dbReference type="InterPro" id="IPR025166">
    <property type="entry name" value="Integrase_DNA_bind_dom"/>
</dbReference>
<dbReference type="AlphaFoldDB" id="A0A1H0TUB0"/>
<protein>
    <submittedName>
        <fullName evidence="8">Integrase</fullName>
    </submittedName>
</protein>
<dbReference type="RefSeq" id="WP_092224719.1">
    <property type="nucleotide sequence ID" value="NZ_FNJI01000026.1"/>
</dbReference>
<proteinExistence type="inferred from homology"/>
<dbReference type="PROSITE" id="PS51900">
    <property type="entry name" value="CB"/>
    <property type="match status" value="1"/>
</dbReference>
<dbReference type="InterPro" id="IPR010998">
    <property type="entry name" value="Integrase_recombinase_N"/>
</dbReference>
<dbReference type="CDD" id="cd00801">
    <property type="entry name" value="INT_P4_C"/>
    <property type="match status" value="1"/>
</dbReference>
<name>A0A1H0TUB0_9BACT</name>
<dbReference type="Gene3D" id="3.30.160.390">
    <property type="entry name" value="Integrase, DNA-binding domain"/>
    <property type="match status" value="1"/>
</dbReference>
<evidence type="ECO:0000256" key="4">
    <source>
        <dbReference type="ARBA" id="ARBA00023172"/>
    </source>
</evidence>
<dbReference type="Gene3D" id="1.10.150.130">
    <property type="match status" value="1"/>
</dbReference>
<dbReference type="SUPFAM" id="SSF56349">
    <property type="entry name" value="DNA breaking-rejoining enzymes"/>
    <property type="match status" value="1"/>
</dbReference>
<feature type="domain" description="Tyr recombinase" evidence="6">
    <location>
        <begin position="210"/>
        <end position="388"/>
    </location>
</feature>
<comment type="similarity">
    <text evidence="1">Belongs to the 'phage' integrase family.</text>
</comment>
<dbReference type="Pfam" id="PF22022">
    <property type="entry name" value="Phage_int_M"/>
    <property type="match status" value="1"/>
</dbReference>
<dbReference type="PROSITE" id="PS51898">
    <property type="entry name" value="TYR_RECOMBINASE"/>
    <property type="match status" value="1"/>
</dbReference>
<dbReference type="GO" id="GO:0003677">
    <property type="term" value="F:DNA binding"/>
    <property type="evidence" value="ECO:0007669"/>
    <property type="project" value="UniProtKB-UniRule"/>
</dbReference>
<keyword evidence="2" id="KW-0229">DNA integration</keyword>
<evidence type="ECO:0000256" key="5">
    <source>
        <dbReference type="PROSITE-ProRule" id="PRU01248"/>
    </source>
</evidence>
<keyword evidence="4" id="KW-0233">DNA recombination</keyword>
<dbReference type="InterPro" id="IPR013762">
    <property type="entry name" value="Integrase-like_cat_sf"/>
</dbReference>
<dbReference type="InterPro" id="IPR053876">
    <property type="entry name" value="Phage_int_M"/>
</dbReference>
<dbReference type="Proteomes" id="UP000199073">
    <property type="component" value="Unassembled WGS sequence"/>
</dbReference>
<dbReference type="InterPro" id="IPR002104">
    <property type="entry name" value="Integrase_catalytic"/>
</dbReference>
<evidence type="ECO:0000256" key="3">
    <source>
        <dbReference type="ARBA" id="ARBA00023125"/>
    </source>
</evidence>
<organism evidence="8 9">
    <name type="scientific">Desulforhopalus singaporensis</name>
    <dbReference type="NCBI Taxonomy" id="91360"/>
    <lineage>
        <taxon>Bacteria</taxon>
        <taxon>Pseudomonadati</taxon>
        <taxon>Thermodesulfobacteriota</taxon>
        <taxon>Desulfobulbia</taxon>
        <taxon>Desulfobulbales</taxon>
        <taxon>Desulfocapsaceae</taxon>
        <taxon>Desulforhopalus</taxon>
    </lineage>
</organism>
<feature type="domain" description="Core-binding (CB)" evidence="7">
    <location>
        <begin position="106"/>
        <end position="187"/>
    </location>
</feature>
<evidence type="ECO:0000313" key="8">
    <source>
        <dbReference type="EMBL" id="SDP57637.1"/>
    </source>
</evidence>
<accession>A0A1H0TUB0</accession>
<dbReference type="Pfam" id="PF13356">
    <property type="entry name" value="Arm-DNA-bind_3"/>
    <property type="match status" value="1"/>
</dbReference>
<dbReference type="PANTHER" id="PTHR30629:SF2">
    <property type="entry name" value="PROPHAGE INTEGRASE INTS-RELATED"/>
    <property type="match status" value="1"/>
</dbReference>
<dbReference type="GO" id="GO:0006310">
    <property type="term" value="P:DNA recombination"/>
    <property type="evidence" value="ECO:0007669"/>
    <property type="project" value="UniProtKB-KW"/>
</dbReference>
<evidence type="ECO:0000313" key="9">
    <source>
        <dbReference type="Proteomes" id="UP000199073"/>
    </source>
</evidence>
<dbReference type="OrthoDB" id="9775880at2"/>
<dbReference type="InterPro" id="IPR011010">
    <property type="entry name" value="DNA_brk_join_enz"/>
</dbReference>
<dbReference type="InterPro" id="IPR038488">
    <property type="entry name" value="Integrase_DNA-bd_sf"/>
</dbReference>
<dbReference type="EMBL" id="FNJI01000026">
    <property type="protein sequence ID" value="SDP57637.1"/>
    <property type="molecule type" value="Genomic_DNA"/>
</dbReference>
<evidence type="ECO:0000256" key="1">
    <source>
        <dbReference type="ARBA" id="ARBA00008857"/>
    </source>
</evidence>
<evidence type="ECO:0000259" key="6">
    <source>
        <dbReference type="PROSITE" id="PS51898"/>
    </source>
</evidence>
<dbReference type="GO" id="GO:0015074">
    <property type="term" value="P:DNA integration"/>
    <property type="evidence" value="ECO:0007669"/>
    <property type="project" value="UniProtKB-KW"/>
</dbReference>
<dbReference type="Gene3D" id="1.10.443.10">
    <property type="entry name" value="Intergrase catalytic core"/>
    <property type="match status" value="1"/>
</dbReference>
<dbReference type="STRING" id="91360.SAMN05660330_03256"/>
<dbReference type="Pfam" id="PF00589">
    <property type="entry name" value="Phage_integrase"/>
    <property type="match status" value="1"/>
</dbReference>
<evidence type="ECO:0000256" key="2">
    <source>
        <dbReference type="ARBA" id="ARBA00022908"/>
    </source>
</evidence>
<keyword evidence="9" id="KW-1185">Reference proteome</keyword>
<sequence length="412" mass="46999">MSKLTAVQVRSLKPRQKPYTVADGGGLSAHISTSGVISWRYRYRFNGKATTLVLGKYPAMSLADAREAHQKARSILSEGLNPTAEKKNRALEARKAEDEEQEKSKNTFRAVALEWIDQQAERWSHDHAAAVLATLKRDAFPLIGDIRVDQLTPPEILKVIRRIEKRGAFEIASKVLQRISAVCRYSVQTGKAMYNPAAEMRGALKTRKVVHRAALQRDELPEFLQRLKKSDEHIITKAALMFTILTAARSGEVRFAVWSEINFDTKDWRIPAARMKMGTPHVVPLSRQAMTILEAMQAHSTGPEGLIFPGIKNNRKPLSENTMLYCMYRLGYHSRATVHGFRSVFSTMANEEGFDGDVVEKALAHQERNRVRAAYHRSEYLEQRRELMQWWADMLDNFKVNQSWSENYTPTR</sequence>
<evidence type="ECO:0000259" key="7">
    <source>
        <dbReference type="PROSITE" id="PS51900"/>
    </source>
</evidence>
<reference evidence="8 9" key="1">
    <citation type="submission" date="2016-10" db="EMBL/GenBank/DDBJ databases">
        <authorList>
            <person name="de Groot N.N."/>
        </authorList>
    </citation>
    <scope>NUCLEOTIDE SEQUENCE [LARGE SCALE GENOMIC DNA]</scope>
    <source>
        <strain evidence="8 9">DSM 12130</strain>
    </source>
</reference>
<dbReference type="InterPro" id="IPR044068">
    <property type="entry name" value="CB"/>
</dbReference>